<accession>A0A812UWB4</accession>
<sequence length="258" mass="28407">MENAKVLDIFVPGTSKNVEDDSEWMETGCLPALMSSNVSVSLRIHPSALATSPAKLRVFFAVKYPSATLDACVQQPRKRLGCSMSCSATVLEPGVNEASADSWDRHLLWMMLSLWCRLDNMVASARSSARKKGGSVRIGTPETLLVSARLLAPSPLWPRSARPSRPVACMHLVSHIKKGPDTPVKGLLFKEFEPRWIKHLEEVSSSLADVYGDVQVRVLVMGVAANLLVVSICQMLTHRLNTIAPRRLLYTERDLADS</sequence>
<comment type="caution">
    <text evidence="1">The sequence shown here is derived from an EMBL/GenBank/DDBJ whole genome shotgun (WGS) entry which is preliminary data.</text>
</comment>
<dbReference type="AlphaFoldDB" id="A0A812UWB4"/>
<name>A0A812UWB4_9DINO</name>
<evidence type="ECO:0000313" key="1">
    <source>
        <dbReference type="EMBL" id="CAE7600233.1"/>
    </source>
</evidence>
<reference evidence="1" key="1">
    <citation type="submission" date="2021-02" db="EMBL/GenBank/DDBJ databases">
        <authorList>
            <person name="Dougan E. K."/>
            <person name="Rhodes N."/>
            <person name="Thang M."/>
            <person name="Chan C."/>
        </authorList>
    </citation>
    <scope>NUCLEOTIDE SEQUENCE</scope>
</reference>
<keyword evidence="2" id="KW-1185">Reference proteome</keyword>
<proteinExistence type="predicted"/>
<dbReference type="Proteomes" id="UP000604046">
    <property type="component" value="Unassembled WGS sequence"/>
</dbReference>
<evidence type="ECO:0000313" key="2">
    <source>
        <dbReference type="Proteomes" id="UP000604046"/>
    </source>
</evidence>
<organism evidence="1 2">
    <name type="scientific">Symbiodinium natans</name>
    <dbReference type="NCBI Taxonomy" id="878477"/>
    <lineage>
        <taxon>Eukaryota</taxon>
        <taxon>Sar</taxon>
        <taxon>Alveolata</taxon>
        <taxon>Dinophyceae</taxon>
        <taxon>Suessiales</taxon>
        <taxon>Symbiodiniaceae</taxon>
        <taxon>Symbiodinium</taxon>
    </lineage>
</organism>
<protein>
    <submittedName>
        <fullName evidence="1">Kidins220 protein</fullName>
    </submittedName>
</protein>
<dbReference type="EMBL" id="CAJNDS010002795">
    <property type="protein sequence ID" value="CAE7600233.1"/>
    <property type="molecule type" value="Genomic_DNA"/>
</dbReference>
<gene>
    <name evidence="1" type="primary">Kidins220</name>
    <name evidence="1" type="ORF">SNAT2548_LOCUS34148</name>
</gene>